<feature type="domain" description="Calcineurin-like phosphoesterase" evidence="1">
    <location>
        <begin position="11"/>
        <end position="236"/>
    </location>
</feature>
<evidence type="ECO:0000259" key="1">
    <source>
        <dbReference type="Pfam" id="PF00149"/>
    </source>
</evidence>
<evidence type="ECO:0000313" key="2">
    <source>
        <dbReference type="EMBL" id="KRO04793.1"/>
    </source>
</evidence>
<dbReference type="Proteomes" id="UP000051906">
    <property type="component" value="Unassembled WGS sequence"/>
</dbReference>
<keyword evidence="3" id="KW-1185">Reference proteome</keyword>
<protein>
    <submittedName>
        <fullName evidence="2">Histidinol phosphate phosphatase HisJ family protein</fullName>
    </submittedName>
</protein>
<dbReference type="PATRIC" id="fig|616990.3.peg.891"/>
<dbReference type="PANTHER" id="PTHR32440:SF11">
    <property type="entry name" value="METALLOPHOSPHOESTERASE DOMAIN-CONTAINING PROTEIN"/>
    <property type="match status" value="1"/>
</dbReference>
<dbReference type="GO" id="GO:0005737">
    <property type="term" value="C:cytoplasm"/>
    <property type="evidence" value="ECO:0007669"/>
    <property type="project" value="TreeGrafter"/>
</dbReference>
<name>A0A0R2LTJ1_9LACO</name>
<dbReference type="InterPro" id="IPR029052">
    <property type="entry name" value="Metallo-depent_PP-like"/>
</dbReference>
<proteinExistence type="predicted"/>
<sequence>MRLETTGQKAFKICQLTDIHLSDTPLNEASQKSLTAIDKMLQANDFDLIMITGDLLWGKQASKPAETLGALYDVLNRYPVPVAITYGNHDAEGNLDRAGLRQLEAGLAHPADKHHAAVVDDRESYTLEVTRDGKLAHVLYVWDSGDYSHWPADEQYAAIEPEQIEWFTRLPYARTQAQTDLGFLHIPLPEYTQAGQAILTGEQGEAVCSPVTNSGLFYTLLKSQNVKALFAGHDHDNNFTANYRGIGLNYGNPTGYNSYGTLPRGARVISLLPDGYETEILNF</sequence>
<dbReference type="OrthoDB" id="9816081at2"/>
<accession>A0A0R2LTJ1</accession>
<dbReference type="EMBL" id="JQCA01000024">
    <property type="protein sequence ID" value="KRO04793.1"/>
    <property type="molecule type" value="Genomic_DNA"/>
</dbReference>
<dbReference type="PANTHER" id="PTHR32440">
    <property type="entry name" value="PHOSPHATASE DCR2-RELATED-RELATED"/>
    <property type="match status" value="1"/>
</dbReference>
<evidence type="ECO:0000313" key="3">
    <source>
        <dbReference type="Proteomes" id="UP000051906"/>
    </source>
</evidence>
<dbReference type="Gene3D" id="3.60.21.10">
    <property type="match status" value="1"/>
</dbReference>
<reference evidence="2 3" key="1">
    <citation type="journal article" date="2015" name="Genome Announc.">
        <title>Expanding the biotechnology potential of lactobacilli through comparative genomics of 213 strains and associated genera.</title>
        <authorList>
            <person name="Sun Z."/>
            <person name="Harris H.M."/>
            <person name="McCann A."/>
            <person name="Guo C."/>
            <person name="Argimon S."/>
            <person name="Zhang W."/>
            <person name="Yang X."/>
            <person name="Jeffery I.B."/>
            <person name="Cooney J.C."/>
            <person name="Kagawa T.F."/>
            <person name="Liu W."/>
            <person name="Song Y."/>
            <person name="Salvetti E."/>
            <person name="Wrobel A."/>
            <person name="Rasinkangas P."/>
            <person name="Parkhill J."/>
            <person name="Rea M.C."/>
            <person name="O'Sullivan O."/>
            <person name="Ritari J."/>
            <person name="Douillard F.P."/>
            <person name="Paul Ross R."/>
            <person name="Yang R."/>
            <person name="Briner A.E."/>
            <person name="Felis G.E."/>
            <person name="de Vos W.M."/>
            <person name="Barrangou R."/>
            <person name="Klaenhammer T.R."/>
            <person name="Caufield P.W."/>
            <person name="Cui Y."/>
            <person name="Zhang H."/>
            <person name="O'Toole P.W."/>
        </authorList>
    </citation>
    <scope>NUCLEOTIDE SEQUENCE [LARGE SCALE GENOMIC DNA]</scope>
    <source>
        <strain evidence="2 3">DSM 22467</strain>
    </source>
</reference>
<dbReference type="GO" id="GO:0016788">
    <property type="term" value="F:hydrolase activity, acting on ester bonds"/>
    <property type="evidence" value="ECO:0007669"/>
    <property type="project" value="TreeGrafter"/>
</dbReference>
<dbReference type="STRING" id="616990.IV54_GL000818"/>
<gene>
    <name evidence="2" type="ORF">IV54_GL000818</name>
</gene>
<dbReference type="Pfam" id="PF00149">
    <property type="entry name" value="Metallophos"/>
    <property type="match status" value="1"/>
</dbReference>
<dbReference type="SUPFAM" id="SSF56300">
    <property type="entry name" value="Metallo-dependent phosphatases"/>
    <property type="match status" value="1"/>
</dbReference>
<dbReference type="InterPro" id="IPR004843">
    <property type="entry name" value="Calcineurin-like_PHP"/>
</dbReference>
<organism evidence="2 3">
    <name type="scientific">Levilactobacillus paucivorans</name>
    <dbReference type="NCBI Taxonomy" id="616990"/>
    <lineage>
        <taxon>Bacteria</taxon>
        <taxon>Bacillati</taxon>
        <taxon>Bacillota</taxon>
        <taxon>Bacilli</taxon>
        <taxon>Lactobacillales</taxon>
        <taxon>Lactobacillaceae</taxon>
        <taxon>Levilactobacillus</taxon>
    </lineage>
</organism>
<dbReference type="AlphaFoldDB" id="A0A0R2LTJ1"/>
<comment type="caution">
    <text evidence="2">The sequence shown here is derived from an EMBL/GenBank/DDBJ whole genome shotgun (WGS) entry which is preliminary data.</text>
</comment>
<dbReference type="RefSeq" id="WP_057877666.1">
    <property type="nucleotide sequence ID" value="NZ_JQCA01000024.1"/>
</dbReference>